<comment type="caution">
    <text evidence="7">The sequence shown here is derived from an EMBL/GenBank/DDBJ whole genome shotgun (WGS) entry which is preliminary data.</text>
</comment>
<dbReference type="PANTHER" id="PTHR15549:SF30">
    <property type="entry name" value="MID2 DOMAIN-CONTAINING PROTEIN"/>
    <property type="match status" value="1"/>
</dbReference>
<sequence>MALEPRDRSPPSFLIPLRKRAPQQPGIPPMPTPVKPKPKPVPSTIQIDPLPGKTSAPPATPSAPTSVPKTKVTTVHTSATAIPGSGSDGDGGSSEPSGTTNTGLIVGVTLGVVAVIALVGVLLFRRRRNQRRGAEVREAELYQQQRMMRVSGSMMARGDTLGRGQHRRAGSSLHGLISGGRTKVSGEAEGE</sequence>
<feature type="compositionally biased region" description="Pro residues" evidence="5">
    <location>
        <begin position="25"/>
        <end position="41"/>
    </location>
</feature>
<dbReference type="GO" id="GO:0071944">
    <property type="term" value="C:cell periphery"/>
    <property type="evidence" value="ECO:0007669"/>
    <property type="project" value="UniProtKB-ARBA"/>
</dbReference>
<dbReference type="GO" id="GO:0016020">
    <property type="term" value="C:membrane"/>
    <property type="evidence" value="ECO:0007669"/>
    <property type="project" value="UniProtKB-SubCell"/>
</dbReference>
<name>A0A9P6IQ68_MORAP</name>
<evidence type="ECO:0000256" key="1">
    <source>
        <dbReference type="ARBA" id="ARBA00004167"/>
    </source>
</evidence>
<evidence type="ECO:0000256" key="4">
    <source>
        <dbReference type="ARBA" id="ARBA00023136"/>
    </source>
</evidence>
<comment type="subcellular location">
    <subcellularLocation>
        <location evidence="1">Membrane</location>
        <topology evidence="1">Single-pass membrane protein</topology>
    </subcellularLocation>
</comment>
<feature type="transmembrane region" description="Helical" evidence="6">
    <location>
        <begin position="104"/>
        <end position="124"/>
    </location>
</feature>
<keyword evidence="3 6" id="KW-1133">Transmembrane helix</keyword>
<evidence type="ECO:0000313" key="7">
    <source>
        <dbReference type="EMBL" id="KAF9943785.1"/>
    </source>
</evidence>
<keyword evidence="8" id="KW-1185">Reference proteome</keyword>
<keyword evidence="4 6" id="KW-0472">Membrane</keyword>
<evidence type="ECO:0000256" key="6">
    <source>
        <dbReference type="SAM" id="Phobius"/>
    </source>
</evidence>
<evidence type="ECO:0000256" key="2">
    <source>
        <dbReference type="ARBA" id="ARBA00022692"/>
    </source>
</evidence>
<organism evidence="7 8">
    <name type="scientific">Mortierella alpina</name>
    <name type="common">Oleaginous fungus</name>
    <name type="synonym">Mortierella renispora</name>
    <dbReference type="NCBI Taxonomy" id="64518"/>
    <lineage>
        <taxon>Eukaryota</taxon>
        <taxon>Fungi</taxon>
        <taxon>Fungi incertae sedis</taxon>
        <taxon>Mucoromycota</taxon>
        <taxon>Mortierellomycotina</taxon>
        <taxon>Mortierellomycetes</taxon>
        <taxon>Mortierellales</taxon>
        <taxon>Mortierellaceae</taxon>
        <taxon>Mortierella</taxon>
    </lineage>
</organism>
<protein>
    <submittedName>
        <fullName evidence="7">Uncharacterized protein</fullName>
    </submittedName>
</protein>
<dbReference type="PANTHER" id="PTHR15549">
    <property type="entry name" value="PAIRED IMMUNOGLOBULIN-LIKE TYPE 2 RECEPTOR"/>
    <property type="match status" value="1"/>
</dbReference>
<feature type="region of interest" description="Disordered" evidence="5">
    <location>
        <begin position="1"/>
        <end position="98"/>
    </location>
</feature>
<feature type="non-terminal residue" evidence="7">
    <location>
        <position position="191"/>
    </location>
</feature>
<evidence type="ECO:0000256" key="3">
    <source>
        <dbReference type="ARBA" id="ARBA00022989"/>
    </source>
</evidence>
<feature type="compositionally biased region" description="Low complexity" evidence="5">
    <location>
        <begin position="53"/>
        <end position="78"/>
    </location>
</feature>
<dbReference type="OrthoDB" id="2450060at2759"/>
<dbReference type="InterPro" id="IPR051694">
    <property type="entry name" value="Immunoregulatory_rcpt-like"/>
</dbReference>
<keyword evidence="2 6" id="KW-0812">Transmembrane</keyword>
<dbReference type="AlphaFoldDB" id="A0A9P6IQ68"/>
<feature type="region of interest" description="Disordered" evidence="5">
    <location>
        <begin position="160"/>
        <end position="191"/>
    </location>
</feature>
<proteinExistence type="predicted"/>
<accession>A0A9P6IQ68</accession>
<evidence type="ECO:0000313" key="8">
    <source>
        <dbReference type="Proteomes" id="UP000738359"/>
    </source>
</evidence>
<dbReference type="Proteomes" id="UP000738359">
    <property type="component" value="Unassembled WGS sequence"/>
</dbReference>
<evidence type="ECO:0000256" key="5">
    <source>
        <dbReference type="SAM" id="MobiDB-lite"/>
    </source>
</evidence>
<dbReference type="EMBL" id="JAAAHY010002888">
    <property type="protein sequence ID" value="KAF9943785.1"/>
    <property type="molecule type" value="Genomic_DNA"/>
</dbReference>
<gene>
    <name evidence="7" type="ORF">BGZ70_005427</name>
</gene>
<reference evidence="7" key="1">
    <citation type="journal article" date="2020" name="Fungal Divers.">
        <title>Resolving the Mortierellaceae phylogeny through synthesis of multi-gene phylogenetics and phylogenomics.</title>
        <authorList>
            <person name="Vandepol N."/>
            <person name="Liber J."/>
            <person name="Desiro A."/>
            <person name="Na H."/>
            <person name="Kennedy M."/>
            <person name="Barry K."/>
            <person name="Grigoriev I.V."/>
            <person name="Miller A.N."/>
            <person name="O'Donnell K."/>
            <person name="Stajich J.E."/>
            <person name="Bonito G."/>
        </authorList>
    </citation>
    <scope>NUCLEOTIDE SEQUENCE</scope>
    <source>
        <strain evidence="7">CK1249</strain>
    </source>
</reference>